<dbReference type="PANTHER" id="PTHR30026:SF20">
    <property type="entry name" value="OUTER MEMBRANE PROTEIN TOLC"/>
    <property type="match status" value="1"/>
</dbReference>
<organism evidence="8 9">
    <name type="scientific">Muiribacterium halophilum</name>
    <dbReference type="NCBI Taxonomy" id="2053465"/>
    <lineage>
        <taxon>Bacteria</taxon>
        <taxon>Candidatus Muiribacteriota</taxon>
        <taxon>Candidatus Muiribacteriia</taxon>
        <taxon>Candidatus Muiribacteriales</taxon>
        <taxon>Candidatus Muiribacteriaceae</taxon>
        <taxon>Candidatus Muiribacterium</taxon>
    </lineage>
</organism>
<dbReference type="InterPro" id="IPR051906">
    <property type="entry name" value="TolC-like"/>
</dbReference>
<dbReference type="GO" id="GO:0009279">
    <property type="term" value="C:cell outer membrane"/>
    <property type="evidence" value="ECO:0007669"/>
    <property type="project" value="UniProtKB-SubCell"/>
</dbReference>
<accession>A0A2N5ZCE9</accession>
<comment type="similarity">
    <text evidence="2">Belongs to the outer membrane factor (OMF) (TC 1.B.17) family.</text>
</comment>
<dbReference type="GO" id="GO:0015288">
    <property type="term" value="F:porin activity"/>
    <property type="evidence" value="ECO:0007669"/>
    <property type="project" value="TreeGrafter"/>
</dbReference>
<dbReference type="SUPFAM" id="SSF56954">
    <property type="entry name" value="Outer membrane efflux proteins (OEP)"/>
    <property type="match status" value="1"/>
</dbReference>
<keyword evidence="7" id="KW-0998">Cell outer membrane</keyword>
<proteinExistence type="inferred from homology"/>
<evidence type="ECO:0008006" key="10">
    <source>
        <dbReference type="Google" id="ProtNLM"/>
    </source>
</evidence>
<evidence type="ECO:0000256" key="4">
    <source>
        <dbReference type="ARBA" id="ARBA00022452"/>
    </source>
</evidence>
<dbReference type="Gene3D" id="1.20.1600.10">
    <property type="entry name" value="Outer membrane efflux proteins (OEP)"/>
    <property type="match status" value="1"/>
</dbReference>
<keyword evidence="6" id="KW-0472">Membrane</keyword>
<dbReference type="Proteomes" id="UP000234857">
    <property type="component" value="Unassembled WGS sequence"/>
</dbReference>
<reference evidence="8 9" key="1">
    <citation type="submission" date="2017-11" db="EMBL/GenBank/DDBJ databases">
        <title>Genome-resolved metagenomics identifies genetic mobility, metabolic interactions, and unexpected diversity in perchlorate-reducing communities.</title>
        <authorList>
            <person name="Barnum T.P."/>
            <person name="Figueroa I.A."/>
            <person name="Carlstrom C.I."/>
            <person name="Lucas L.N."/>
            <person name="Engelbrektson A.L."/>
            <person name="Coates J.D."/>
        </authorList>
    </citation>
    <scope>NUCLEOTIDE SEQUENCE [LARGE SCALE GENOMIC DNA]</scope>
    <source>
        <strain evidence="8">BM706</strain>
    </source>
</reference>
<sequence length="438" mass="50368">MKLKYFLIFVICFTLLTNAFSLKQLLDLTTKTNPSLDILKLTRENSYMDRKKTANTLLPNLTLSYTKNEEKADTAGANAMGADLFTLSLSQTYPGLFKVSLLSDKLASLKKQKSDLNYIEGENGIYFKACKYYFNIIKMINTVAVHKQNEFLINELLKVTKINEEAGSGLYSDVLRVEAQKISIQVQLMQSENSLRNQVHELNAFLNGNIQEIVDMMETLMNQEYSEGMMMPSYKFNIQKIDIEKAIKELDNLPQIALLKKDMEIAYKALEIAKSSYLPAVVLTGSKRDVEKTDIPTITDTEYSYSVTLSSPLYDSGDTGLNIKVANNTYKMAKKNYEYQRRLEENKLRSFYRDYLEAVNRLAAVEKASEHADENMRLVKERFEQGSASVIELIDAQVLKSYAKLNEINAFYDERVRLATYYYNINEKDQFWRLADEK</sequence>
<dbReference type="PANTHER" id="PTHR30026">
    <property type="entry name" value="OUTER MEMBRANE PROTEIN TOLC"/>
    <property type="match status" value="1"/>
</dbReference>
<keyword evidence="5" id="KW-0812">Transmembrane</keyword>
<dbReference type="AlphaFoldDB" id="A0A2N5ZCE9"/>
<keyword evidence="4" id="KW-1134">Transmembrane beta strand</keyword>
<evidence type="ECO:0000256" key="7">
    <source>
        <dbReference type="ARBA" id="ARBA00023237"/>
    </source>
</evidence>
<comment type="caution">
    <text evidence="8">The sequence shown here is derived from an EMBL/GenBank/DDBJ whole genome shotgun (WGS) entry which is preliminary data.</text>
</comment>
<protein>
    <recommendedName>
        <fullName evidence="10">TolC family protein</fullName>
    </recommendedName>
</protein>
<dbReference type="InterPro" id="IPR003423">
    <property type="entry name" value="OMP_efflux"/>
</dbReference>
<comment type="subcellular location">
    <subcellularLocation>
        <location evidence="1">Cell outer membrane</location>
    </subcellularLocation>
</comment>
<evidence type="ECO:0000256" key="5">
    <source>
        <dbReference type="ARBA" id="ARBA00022692"/>
    </source>
</evidence>
<dbReference type="GO" id="GO:0015562">
    <property type="term" value="F:efflux transmembrane transporter activity"/>
    <property type="evidence" value="ECO:0007669"/>
    <property type="project" value="InterPro"/>
</dbReference>
<evidence type="ECO:0000256" key="3">
    <source>
        <dbReference type="ARBA" id="ARBA00022448"/>
    </source>
</evidence>
<dbReference type="Pfam" id="PF02321">
    <property type="entry name" value="OEP"/>
    <property type="match status" value="1"/>
</dbReference>
<keyword evidence="3" id="KW-0813">Transport</keyword>
<evidence type="ECO:0000313" key="9">
    <source>
        <dbReference type="Proteomes" id="UP000234857"/>
    </source>
</evidence>
<evidence type="ECO:0000313" key="8">
    <source>
        <dbReference type="EMBL" id="PLX16348.1"/>
    </source>
</evidence>
<evidence type="ECO:0000256" key="6">
    <source>
        <dbReference type="ARBA" id="ARBA00023136"/>
    </source>
</evidence>
<dbReference type="EMBL" id="PKTG01000116">
    <property type="protein sequence ID" value="PLX16348.1"/>
    <property type="molecule type" value="Genomic_DNA"/>
</dbReference>
<name>A0A2N5ZCE9_MUIH1</name>
<dbReference type="GO" id="GO:1990281">
    <property type="term" value="C:efflux pump complex"/>
    <property type="evidence" value="ECO:0007669"/>
    <property type="project" value="TreeGrafter"/>
</dbReference>
<evidence type="ECO:0000256" key="2">
    <source>
        <dbReference type="ARBA" id="ARBA00007613"/>
    </source>
</evidence>
<gene>
    <name evidence="8" type="ORF">C0601_10285</name>
</gene>
<evidence type="ECO:0000256" key="1">
    <source>
        <dbReference type="ARBA" id="ARBA00004442"/>
    </source>
</evidence>